<evidence type="ECO:0000256" key="4">
    <source>
        <dbReference type="ARBA" id="ARBA00022741"/>
    </source>
</evidence>
<dbReference type="FunFam" id="1.10.510.10:FF:000571">
    <property type="entry name" value="Maternal embryonic leucine zipper kinase"/>
    <property type="match status" value="1"/>
</dbReference>
<feature type="coiled-coil region" evidence="8">
    <location>
        <begin position="1208"/>
        <end position="1263"/>
    </location>
</feature>
<accession>A0A5C5G287</accession>
<dbReference type="PROSITE" id="PS00108">
    <property type="entry name" value="PROTEIN_KINASE_ST"/>
    <property type="match status" value="1"/>
</dbReference>
<name>A0A5C5G287_9BASI</name>
<comment type="caution">
    <text evidence="11">The sequence shown here is derived from an EMBL/GenBank/DDBJ whole genome shotgun (WGS) entry which is preliminary data.</text>
</comment>
<evidence type="ECO:0000313" key="11">
    <source>
        <dbReference type="EMBL" id="TNY23250.1"/>
    </source>
</evidence>
<feature type="compositionally biased region" description="Low complexity" evidence="9">
    <location>
        <begin position="1142"/>
        <end position="1156"/>
    </location>
</feature>
<feature type="region of interest" description="Disordered" evidence="9">
    <location>
        <begin position="722"/>
        <end position="741"/>
    </location>
</feature>
<gene>
    <name evidence="11" type="ORF">DMC30DRAFT_372948</name>
</gene>
<feature type="compositionally biased region" description="Low complexity" evidence="9">
    <location>
        <begin position="1079"/>
        <end position="1090"/>
    </location>
</feature>
<proteinExistence type="inferred from homology"/>
<keyword evidence="2" id="KW-0723">Serine/threonine-protein kinase</keyword>
<evidence type="ECO:0000259" key="10">
    <source>
        <dbReference type="PROSITE" id="PS50011"/>
    </source>
</evidence>
<keyword evidence="6 7" id="KW-0067">ATP-binding</keyword>
<dbReference type="PANTHER" id="PTHR24346">
    <property type="entry name" value="MAP/MICROTUBULE AFFINITY-REGULATING KINASE"/>
    <property type="match status" value="1"/>
</dbReference>
<dbReference type="GO" id="GO:0005524">
    <property type="term" value="F:ATP binding"/>
    <property type="evidence" value="ECO:0007669"/>
    <property type="project" value="UniProtKB-UniRule"/>
</dbReference>
<dbReference type="Gene3D" id="1.10.510.10">
    <property type="entry name" value="Transferase(Phosphotransferase) domain 1"/>
    <property type="match status" value="1"/>
</dbReference>
<feature type="compositionally biased region" description="Basic and acidic residues" evidence="9">
    <location>
        <begin position="233"/>
        <end position="246"/>
    </location>
</feature>
<dbReference type="InterPro" id="IPR000719">
    <property type="entry name" value="Prot_kinase_dom"/>
</dbReference>
<dbReference type="Proteomes" id="UP000311382">
    <property type="component" value="Unassembled WGS sequence"/>
</dbReference>
<evidence type="ECO:0000256" key="5">
    <source>
        <dbReference type="ARBA" id="ARBA00022777"/>
    </source>
</evidence>
<feature type="compositionally biased region" description="Low complexity" evidence="9">
    <location>
        <begin position="1046"/>
        <end position="1057"/>
    </location>
</feature>
<dbReference type="PANTHER" id="PTHR24346:SF82">
    <property type="entry name" value="KP78A-RELATED"/>
    <property type="match status" value="1"/>
</dbReference>
<evidence type="ECO:0000256" key="6">
    <source>
        <dbReference type="ARBA" id="ARBA00022840"/>
    </source>
</evidence>
<dbReference type="GO" id="GO:0004674">
    <property type="term" value="F:protein serine/threonine kinase activity"/>
    <property type="evidence" value="ECO:0007669"/>
    <property type="project" value="UniProtKB-KW"/>
</dbReference>
<dbReference type="InterPro" id="IPR017441">
    <property type="entry name" value="Protein_kinase_ATP_BS"/>
</dbReference>
<feature type="compositionally biased region" description="Polar residues" evidence="9">
    <location>
        <begin position="847"/>
        <end position="856"/>
    </location>
</feature>
<keyword evidence="4 7" id="KW-0547">Nucleotide-binding</keyword>
<organism evidence="11 12">
    <name type="scientific">Rhodotorula diobovata</name>
    <dbReference type="NCBI Taxonomy" id="5288"/>
    <lineage>
        <taxon>Eukaryota</taxon>
        <taxon>Fungi</taxon>
        <taxon>Dikarya</taxon>
        <taxon>Basidiomycota</taxon>
        <taxon>Pucciniomycotina</taxon>
        <taxon>Microbotryomycetes</taxon>
        <taxon>Sporidiobolales</taxon>
        <taxon>Sporidiobolaceae</taxon>
        <taxon>Rhodotorula</taxon>
    </lineage>
</organism>
<protein>
    <recommendedName>
        <fullName evidence="10">Protein kinase domain-containing protein</fullName>
    </recommendedName>
</protein>
<feature type="compositionally biased region" description="Low complexity" evidence="9">
    <location>
        <begin position="206"/>
        <end position="217"/>
    </location>
</feature>
<feature type="region of interest" description="Disordered" evidence="9">
    <location>
        <begin position="847"/>
        <end position="866"/>
    </location>
</feature>
<dbReference type="Pfam" id="PF00069">
    <property type="entry name" value="Pkinase"/>
    <property type="match status" value="1"/>
</dbReference>
<feature type="region of interest" description="Disordered" evidence="9">
    <location>
        <begin position="919"/>
        <end position="970"/>
    </location>
</feature>
<comment type="similarity">
    <text evidence="1">Belongs to the protein kinase superfamily. CAMK Ser/Thr protein kinase family. NIM1 subfamily.</text>
</comment>
<feature type="region of interest" description="Disordered" evidence="9">
    <location>
        <begin position="1034"/>
        <end position="1121"/>
    </location>
</feature>
<feature type="compositionally biased region" description="Low complexity" evidence="9">
    <location>
        <begin position="251"/>
        <end position="269"/>
    </location>
</feature>
<dbReference type="InterPro" id="IPR011009">
    <property type="entry name" value="Kinase-like_dom_sf"/>
</dbReference>
<feature type="domain" description="Protein kinase" evidence="10">
    <location>
        <begin position="319"/>
        <end position="575"/>
    </location>
</feature>
<evidence type="ECO:0000256" key="9">
    <source>
        <dbReference type="SAM" id="MobiDB-lite"/>
    </source>
</evidence>
<feature type="compositionally biased region" description="Low complexity" evidence="9">
    <location>
        <begin position="1266"/>
        <end position="1277"/>
    </location>
</feature>
<dbReference type="OrthoDB" id="193931at2759"/>
<dbReference type="EMBL" id="SOZI01000013">
    <property type="protein sequence ID" value="TNY23250.1"/>
    <property type="molecule type" value="Genomic_DNA"/>
</dbReference>
<feature type="compositionally biased region" description="Low complexity" evidence="9">
    <location>
        <begin position="944"/>
        <end position="965"/>
    </location>
</feature>
<feature type="binding site" evidence="7">
    <location>
        <position position="349"/>
    </location>
    <ligand>
        <name>ATP</name>
        <dbReference type="ChEBI" id="CHEBI:30616"/>
    </ligand>
</feature>
<evidence type="ECO:0000313" key="12">
    <source>
        <dbReference type="Proteomes" id="UP000311382"/>
    </source>
</evidence>
<feature type="region of interest" description="Disordered" evidence="9">
    <location>
        <begin position="749"/>
        <end position="775"/>
    </location>
</feature>
<dbReference type="SMART" id="SM00220">
    <property type="entry name" value="S_TKc"/>
    <property type="match status" value="1"/>
</dbReference>
<sequence length="1334" mass="142769">MCSCWGAPTSKQRARVGACVWMQFHSRGKATPSRKTSSTSGGCRRAVRGDEAGCGPCLCVPCLLVVVVQELLAVRRFSLPDALGRTHRGGREGRTPTFACAGSRIALTSHRRTLVGLQHHSGHSAASLCPTTRRLAGRVATLPAVGPLRPTLPPLLAPSLSPSPSPLVTTRHSLACHPPLRAQMAPMWAVALRPPPPVPSPVHGRLPASSPSPQHPHSLPPSPGDSTPSTGRRHSELYTPSDERTHPSPPTDRSAASPSPAARPAAPHPTEADWFRFPAPTREQVERGAPLTATTAPRVKARGAGTGGAAGRVKMLGEWRIGESLGRGTGGTVRLARSTTTGEYAAVKKVVRLPEGHKHAALVHREISLMKLVASHPHLVQLYDVFESSSHYFLVTEFCPVGELFEYVGKHRLSPFEVQKLFLELVSALTHLRRFRIAHRDIKPENLLLWRDEHNELSLKLADMGLATFQPEDSLLMTSCGSPHYAAPEVISNVPYDGTLADVWSAGVVLYAMFAGVLPFDDDSNAAVFAKIKRGEYDSTHPDVPPVARDLIARCLVVDPSERYTIEDVSRHPFLRPHPYSPGLLSLAALYPPSPARAPTPSPDDILDSTILASLKLVLRVQTFDQAERMVRTNELARHFYAVLLSFRQPRPEQLPPWDADESSLLPVSAFDDTSSENARSISAPELALFPLPPTTSGDALIVQREQLGTARAVVVQLHAADDEASSDDSHQSSGATSQASYESINRDYVFPSTLPPPPPSPAQSSSSHHLEVTTSAPPHIESFAIRSISSPPSPRLVPPDVSAHPGLSRTATGNSSGSGGSRSLPSPPAAVKIDPAFLAAARPSLDSTVTASDSVAQPGRGVRPRLSMQQRLRSLFQSGAQKRISVSSVAEEGAPARPVGSVLADGALVAPPRITPVARPAQQEQPHKLLKRQASAPAPPRPSMASSKTRPSSPAPSTRTTSSSMLKRSAAYPSLARALHGVPPLSPVLSPELSEFGDILALGASGPGSRGVRELEAAAQAREVARGRAEIRVYRDESHLTPRPSVQQNQQRQSSSKVPLSRDRVNEPSPSVRERLLGKASSSLLLARGKSQRRRSTALPTPPVSAPAQLPSTSVPTVTVDDRAVRDTSSSVELHIRKYATHSTSSSSKTTSASSGRWRRSSLSIRVPARSSAAPRPHTPTPAPALHQPKHAAPRPSVSISTVSSHALELEHELSLARAENRALRAALDDKTDEASLLSLRAARLLKQVDELWRERDELEKQLRRASWAASASSRRGGAGRGGNGGAGGSSIYSGDGVRESVWEGEWLGTPGRAFDDECDDEEDEGEGSLGCR</sequence>
<reference evidence="11 12" key="1">
    <citation type="submission" date="2019-03" db="EMBL/GenBank/DDBJ databases">
        <title>Rhodosporidium diobovatum UCD-FST 08-225 genome sequencing, assembly, and annotation.</title>
        <authorList>
            <person name="Fakankun I.U."/>
            <person name="Fristensky B."/>
            <person name="Levin D.B."/>
        </authorList>
    </citation>
    <scope>NUCLEOTIDE SEQUENCE [LARGE SCALE GENOMIC DNA]</scope>
    <source>
        <strain evidence="11 12">UCD-FST 08-225</strain>
    </source>
</reference>
<feature type="region of interest" description="Disordered" evidence="9">
    <location>
        <begin position="199"/>
        <end position="273"/>
    </location>
</feature>
<keyword evidence="8" id="KW-0175">Coiled coil</keyword>
<feature type="region of interest" description="Disordered" evidence="9">
    <location>
        <begin position="1142"/>
        <end position="1198"/>
    </location>
</feature>
<dbReference type="GO" id="GO:0035556">
    <property type="term" value="P:intracellular signal transduction"/>
    <property type="evidence" value="ECO:0007669"/>
    <property type="project" value="TreeGrafter"/>
</dbReference>
<keyword evidence="3" id="KW-0808">Transferase</keyword>
<feature type="region of interest" description="Disordered" evidence="9">
    <location>
        <begin position="1309"/>
        <end position="1334"/>
    </location>
</feature>
<dbReference type="PROSITE" id="PS50011">
    <property type="entry name" value="PROTEIN_KINASE_DOM"/>
    <property type="match status" value="1"/>
</dbReference>
<feature type="region of interest" description="Disordered" evidence="9">
    <location>
        <begin position="787"/>
        <end position="830"/>
    </location>
</feature>
<dbReference type="InterPro" id="IPR008271">
    <property type="entry name" value="Ser/Thr_kinase_AS"/>
</dbReference>
<feature type="compositionally biased region" description="Gly residues" evidence="9">
    <location>
        <begin position="1278"/>
        <end position="1290"/>
    </location>
</feature>
<evidence type="ECO:0000256" key="2">
    <source>
        <dbReference type="ARBA" id="ARBA00022527"/>
    </source>
</evidence>
<feature type="region of interest" description="Disordered" evidence="9">
    <location>
        <begin position="1266"/>
        <end position="1296"/>
    </location>
</feature>
<keyword evidence="12" id="KW-1185">Reference proteome</keyword>
<dbReference type="SUPFAM" id="SSF56112">
    <property type="entry name" value="Protein kinase-like (PK-like)"/>
    <property type="match status" value="1"/>
</dbReference>
<dbReference type="GO" id="GO:0005737">
    <property type="term" value="C:cytoplasm"/>
    <property type="evidence" value="ECO:0007669"/>
    <property type="project" value="TreeGrafter"/>
</dbReference>
<dbReference type="STRING" id="5288.A0A5C5G287"/>
<dbReference type="PROSITE" id="PS00107">
    <property type="entry name" value="PROTEIN_KINASE_ATP"/>
    <property type="match status" value="1"/>
</dbReference>
<evidence type="ECO:0000256" key="7">
    <source>
        <dbReference type="PROSITE-ProRule" id="PRU10141"/>
    </source>
</evidence>
<feature type="compositionally biased region" description="Acidic residues" evidence="9">
    <location>
        <begin position="1318"/>
        <end position="1328"/>
    </location>
</feature>
<evidence type="ECO:0000256" key="8">
    <source>
        <dbReference type="SAM" id="Coils"/>
    </source>
</evidence>
<keyword evidence="5" id="KW-0418">Kinase</keyword>
<evidence type="ECO:0000256" key="1">
    <source>
        <dbReference type="ARBA" id="ARBA00010791"/>
    </source>
</evidence>
<feature type="compositionally biased region" description="Basic and acidic residues" evidence="9">
    <location>
        <begin position="1061"/>
        <end position="1078"/>
    </location>
</feature>
<evidence type="ECO:0000256" key="3">
    <source>
        <dbReference type="ARBA" id="ARBA00022679"/>
    </source>
</evidence>